<protein>
    <recommendedName>
        <fullName evidence="2">Protochlamydia outer membrane protein domain-containing protein</fullName>
    </recommendedName>
</protein>
<keyword evidence="1" id="KW-1133">Transmembrane helix</keyword>
<feature type="domain" description="Protochlamydia outer membrane protein" evidence="2">
    <location>
        <begin position="52"/>
        <end position="316"/>
    </location>
</feature>
<evidence type="ECO:0000313" key="3">
    <source>
        <dbReference type="EMBL" id="MFD2583023.1"/>
    </source>
</evidence>
<evidence type="ECO:0000313" key="4">
    <source>
        <dbReference type="Proteomes" id="UP001597461"/>
    </source>
</evidence>
<dbReference type="Pfam" id="PF17251">
    <property type="entry name" value="Pom"/>
    <property type="match status" value="1"/>
</dbReference>
<dbReference type="Proteomes" id="UP001597461">
    <property type="component" value="Unassembled WGS sequence"/>
</dbReference>
<keyword evidence="1" id="KW-0472">Membrane</keyword>
<comment type="caution">
    <text evidence="3">The sequence shown here is derived from an EMBL/GenBank/DDBJ whole genome shotgun (WGS) entry which is preliminary data.</text>
</comment>
<dbReference type="EMBL" id="JBHULL010000008">
    <property type="protein sequence ID" value="MFD2583023.1"/>
    <property type="molecule type" value="Genomic_DNA"/>
</dbReference>
<feature type="transmembrane region" description="Helical" evidence="1">
    <location>
        <begin position="12"/>
        <end position="34"/>
    </location>
</feature>
<dbReference type="RefSeq" id="WP_379078625.1">
    <property type="nucleotide sequence ID" value="NZ_JBHULL010000008.1"/>
</dbReference>
<gene>
    <name evidence="3" type="ORF">ACFSR6_11025</name>
</gene>
<dbReference type="Gene3D" id="2.40.128.90">
    <property type="entry name" value="OMPT-like"/>
    <property type="match status" value="1"/>
</dbReference>
<dbReference type="SUPFAM" id="SSF69917">
    <property type="entry name" value="OMPT-like"/>
    <property type="match status" value="1"/>
</dbReference>
<evidence type="ECO:0000256" key="1">
    <source>
        <dbReference type="SAM" id="Phobius"/>
    </source>
</evidence>
<keyword evidence="4" id="KW-1185">Reference proteome</keyword>
<dbReference type="InterPro" id="IPR035163">
    <property type="entry name" value="Pom"/>
</dbReference>
<organism evidence="3 4">
    <name type="scientific">Pedobacter vanadiisoli</name>
    <dbReference type="NCBI Taxonomy" id="1761975"/>
    <lineage>
        <taxon>Bacteria</taxon>
        <taxon>Pseudomonadati</taxon>
        <taxon>Bacteroidota</taxon>
        <taxon>Sphingobacteriia</taxon>
        <taxon>Sphingobacteriales</taxon>
        <taxon>Sphingobacteriaceae</taxon>
        <taxon>Pedobacter</taxon>
    </lineage>
</organism>
<keyword evidence="1" id="KW-0812">Transmembrane</keyword>
<dbReference type="InterPro" id="IPR020080">
    <property type="entry name" value="OM_adhesin/peptidase_omptin"/>
</dbReference>
<dbReference type="InterPro" id="IPR053724">
    <property type="entry name" value="OMP_A26_sf"/>
</dbReference>
<reference evidence="4" key="1">
    <citation type="journal article" date="2019" name="Int. J. Syst. Evol. Microbiol.">
        <title>The Global Catalogue of Microorganisms (GCM) 10K type strain sequencing project: providing services to taxonomists for standard genome sequencing and annotation.</title>
        <authorList>
            <consortium name="The Broad Institute Genomics Platform"/>
            <consortium name="The Broad Institute Genome Sequencing Center for Infectious Disease"/>
            <person name="Wu L."/>
            <person name="Ma J."/>
        </authorList>
    </citation>
    <scope>NUCLEOTIDE SEQUENCE [LARGE SCALE GENOMIC DNA]</scope>
    <source>
        <strain evidence="4">KCTC 42866</strain>
    </source>
</reference>
<name>A0ABW5MKR0_9SPHI</name>
<proteinExistence type="predicted"/>
<accession>A0ABW5MKR0</accession>
<evidence type="ECO:0000259" key="2">
    <source>
        <dbReference type="Pfam" id="PF17251"/>
    </source>
</evidence>
<sequence length="316" mass="35757">MYFAVINLNTGMLIALRISLIKQFLACLMLILLYQNASAQDKRQKWELKPYVGIQQSKFNWSIAGNADGTNPNILSELIWKDLKGVNFGLDLKYHITDKLSVKIANQYSTITKGEVEDTDYADDNRQNAFYFDLLNANKGYLYHGGLQLSYQLLKFGQFNIHPIIGASYHQQKFFLLESASNPDSKGLNSTYEAKYKGFDFGAEFVLKMQKFSIGATVLGGFYTYSAKANWNLIPDFAKPVSFTHKANSFSLNGDINLVVPLNKCLQIEADYMINNINTYSGVDKAFFNSRPTEETQFNGANFRKNAILLGLKFSF</sequence>